<dbReference type="AlphaFoldDB" id="A0A5S9N9S2"/>
<dbReference type="Proteomes" id="UP000435877">
    <property type="component" value="Unassembled WGS sequence"/>
</dbReference>
<evidence type="ECO:0000313" key="2">
    <source>
        <dbReference type="EMBL" id="CAA0086180.1"/>
    </source>
</evidence>
<dbReference type="EMBL" id="CACSIK010000001">
    <property type="protein sequence ID" value="CAA0079476.1"/>
    <property type="molecule type" value="Genomic_DNA"/>
</dbReference>
<dbReference type="InterPro" id="IPR013406">
    <property type="entry name" value="CHP02574_addiction_mod"/>
</dbReference>
<protein>
    <recommendedName>
        <fullName evidence="5">Addiction module protein</fullName>
    </recommendedName>
</protein>
<evidence type="ECO:0000313" key="4">
    <source>
        <dbReference type="Proteomes" id="UP000439591"/>
    </source>
</evidence>
<accession>A0A5S9N9S2</accession>
<sequence>MDNTTKSVINQALELSSQERAIIAEQLLSSLDHPDSEMDKIWAKEAETRLDALKQGKIQKVPAESVLGTGKR</sequence>
<dbReference type="EMBL" id="CACSIM010000001">
    <property type="protein sequence ID" value="CAA0086180.1"/>
    <property type="molecule type" value="Genomic_DNA"/>
</dbReference>
<dbReference type="NCBIfam" id="TIGR02574">
    <property type="entry name" value="stabl_TIGR02574"/>
    <property type="match status" value="1"/>
</dbReference>
<organism evidence="2 4">
    <name type="scientific">Zhongshania aliphaticivorans</name>
    <dbReference type="NCBI Taxonomy" id="1470434"/>
    <lineage>
        <taxon>Bacteria</taxon>
        <taxon>Pseudomonadati</taxon>
        <taxon>Pseudomonadota</taxon>
        <taxon>Gammaproteobacteria</taxon>
        <taxon>Cellvibrionales</taxon>
        <taxon>Spongiibacteraceae</taxon>
        <taxon>Zhongshania</taxon>
    </lineage>
</organism>
<evidence type="ECO:0008006" key="5">
    <source>
        <dbReference type="Google" id="ProtNLM"/>
    </source>
</evidence>
<evidence type="ECO:0000313" key="3">
    <source>
        <dbReference type="Proteomes" id="UP000435877"/>
    </source>
</evidence>
<dbReference type="RefSeq" id="WP_159266828.1">
    <property type="nucleotide sequence ID" value="NZ_CACSIK010000001.1"/>
</dbReference>
<name>A0A5S9N9S2_9GAMM</name>
<proteinExistence type="predicted"/>
<dbReference type="OrthoDB" id="8549727at2"/>
<dbReference type="Proteomes" id="UP000439591">
    <property type="component" value="Unassembled WGS sequence"/>
</dbReference>
<keyword evidence="3" id="KW-1185">Reference proteome</keyword>
<dbReference type="Pfam" id="PF09720">
    <property type="entry name" value="Unstab_antitox"/>
    <property type="match status" value="1"/>
</dbReference>
<gene>
    <name evidence="1" type="ORF">IHBHHGIJ_00105</name>
    <name evidence="2" type="ORF">KFEGEMFD_01044</name>
</gene>
<evidence type="ECO:0000313" key="1">
    <source>
        <dbReference type="EMBL" id="CAA0079476.1"/>
    </source>
</evidence>
<reference evidence="3 4" key="1">
    <citation type="submission" date="2019-11" db="EMBL/GenBank/DDBJ databases">
        <authorList>
            <person name="Holert J."/>
        </authorList>
    </citation>
    <scope>NUCLEOTIDE SEQUENCE [LARGE SCALE GENOMIC DNA]</scope>
    <source>
        <strain evidence="2">BC3_2A</strain>
        <strain evidence="1">SB11_1A</strain>
    </source>
</reference>